<dbReference type="SUPFAM" id="SSF53474">
    <property type="entry name" value="alpha/beta-Hydrolases"/>
    <property type="match status" value="1"/>
</dbReference>
<accession>A0A8J3B366</accession>
<evidence type="ECO:0000313" key="2">
    <source>
        <dbReference type="EMBL" id="GGJ92152.1"/>
    </source>
</evidence>
<dbReference type="AlphaFoldDB" id="A0A8J3B366"/>
<evidence type="ECO:0000313" key="3">
    <source>
        <dbReference type="Proteomes" id="UP000637720"/>
    </source>
</evidence>
<evidence type="ECO:0000256" key="1">
    <source>
        <dbReference type="SAM" id="MobiDB-lite"/>
    </source>
</evidence>
<dbReference type="Proteomes" id="UP000637720">
    <property type="component" value="Unassembled WGS sequence"/>
</dbReference>
<sequence length="135" mass="15797">MRHFRRQQPNAPFPIRPRVVQWPYRARARQTVPARRRFHEQQDGHNSPLRLRRRRQPHPSRRGAGRGRRAPKADHDHPRLVDGFRALQAAEPHHTFRVIEGANHTFGAVHPFSGSTPHLDEALRMTVDFLRRALA</sequence>
<keyword evidence="3" id="KW-1185">Reference proteome</keyword>
<reference evidence="2" key="1">
    <citation type="journal article" date="2014" name="Int. J. Syst. Evol. Microbiol.">
        <title>Complete genome sequence of Corynebacterium casei LMG S-19264T (=DSM 44701T), isolated from a smear-ripened cheese.</title>
        <authorList>
            <consortium name="US DOE Joint Genome Institute (JGI-PGF)"/>
            <person name="Walter F."/>
            <person name="Albersmeier A."/>
            <person name="Kalinowski J."/>
            <person name="Ruckert C."/>
        </authorList>
    </citation>
    <scope>NUCLEOTIDE SEQUENCE</scope>
    <source>
        <strain evidence="2">JCM 14719</strain>
    </source>
</reference>
<proteinExistence type="predicted"/>
<evidence type="ECO:0008006" key="4">
    <source>
        <dbReference type="Google" id="ProtNLM"/>
    </source>
</evidence>
<protein>
    <recommendedName>
        <fullName evidence="4">Dienelactone hydrolase domain-containing protein</fullName>
    </recommendedName>
</protein>
<organism evidence="2 3">
    <name type="scientific">Calditerricola satsumensis</name>
    <dbReference type="NCBI Taxonomy" id="373054"/>
    <lineage>
        <taxon>Bacteria</taxon>
        <taxon>Bacillati</taxon>
        <taxon>Bacillota</taxon>
        <taxon>Bacilli</taxon>
        <taxon>Bacillales</taxon>
        <taxon>Bacillaceae</taxon>
        <taxon>Calditerricola</taxon>
    </lineage>
</organism>
<comment type="caution">
    <text evidence="2">The sequence shown here is derived from an EMBL/GenBank/DDBJ whole genome shotgun (WGS) entry which is preliminary data.</text>
</comment>
<feature type="region of interest" description="Disordered" evidence="1">
    <location>
        <begin position="29"/>
        <end position="78"/>
    </location>
</feature>
<feature type="compositionally biased region" description="Basic residues" evidence="1">
    <location>
        <begin position="50"/>
        <end position="70"/>
    </location>
</feature>
<reference evidence="2" key="2">
    <citation type="submission" date="2020-09" db="EMBL/GenBank/DDBJ databases">
        <authorList>
            <person name="Sun Q."/>
            <person name="Ohkuma M."/>
        </authorList>
    </citation>
    <scope>NUCLEOTIDE SEQUENCE</scope>
    <source>
        <strain evidence="2">JCM 14719</strain>
    </source>
</reference>
<name>A0A8J3B366_9BACI</name>
<gene>
    <name evidence="2" type="ORF">GCM10007043_02300</name>
</gene>
<dbReference type="InterPro" id="IPR029058">
    <property type="entry name" value="AB_hydrolase_fold"/>
</dbReference>
<dbReference type="EMBL" id="BMOF01000002">
    <property type="protein sequence ID" value="GGJ92152.1"/>
    <property type="molecule type" value="Genomic_DNA"/>
</dbReference>